<keyword evidence="3" id="KW-0003">3Fe-4S</keyword>
<evidence type="ECO:0000313" key="6">
    <source>
        <dbReference type="Proteomes" id="UP001569428"/>
    </source>
</evidence>
<keyword evidence="3" id="KW-0411">Iron-sulfur</keyword>
<dbReference type="EMBL" id="JBGMEK010000016">
    <property type="protein sequence ID" value="MFA0811138.1"/>
    <property type="molecule type" value="Genomic_DNA"/>
</dbReference>
<keyword evidence="6" id="KW-1185">Reference proteome</keyword>
<comment type="caution">
    <text evidence="5">The sequence shown here is derived from an EMBL/GenBank/DDBJ whole genome shotgun (WGS) entry which is preliminary data.</text>
</comment>
<dbReference type="RefSeq" id="WP_371838707.1">
    <property type="nucleotide sequence ID" value="NZ_JBGMEK010000016.1"/>
</dbReference>
<evidence type="ECO:0000256" key="3">
    <source>
        <dbReference type="ARBA" id="ARBA00023291"/>
    </source>
</evidence>
<name>A0ABV4NZM9_9GAMM</name>
<keyword evidence="2" id="KW-0560">Oxidoreductase</keyword>
<protein>
    <submittedName>
        <fullName evidence="5">Oxidoreductase</fullName>
    </submittedName>
</protein>
<evidence type="ECO:0000256" key="1">
    <source>
        <dbReference type="ARBA" id="ARBA00001927"/>
    </source>
</evidence>
<dbReference type="Proteomes" id="UP001569428">
    <property type="component" value="Unassembled WGS sequence"/>
</dbReference>
<dbReference type="InterPro" id="IPR037024">
    <property type="entry name" value="NiFe_Hase_small_N_sf"/>
</dbReference>
<evidence type="ECO:0000256" key="2">
    <source>
        <dbReference type="ARBA" id="ARBA00023002"/>
    </source>
</evidence>
<dbReference type="SUPFAM" id="SSF56770">
    <property type="entry name" value="HydA/Nqo6-like"/>
    <property type="match status" value="1"/>
</dbReference>
<evidence type="ECO:0000313" key="5">
    <source>
        <dbReference type="EMBL" id="MFA0811138.1"/>
    </source>
</evidence>
<feature type="domain" description="NADH:ubiquinone oxidoreductase-like 20kDa subunit" evidence="4">
    <location>
        <begin position="25"/>
        <end position="161"/>
    </location>
</feature>
<comment type="cofactor">
    <cofactor evidence="1">
        <name>[3Fe-4S] cluster</name>
        <dbReference type="ChEBI" id="CHEBI:21137"/>
    </cofactor>
</comment>
<dbReference type="PANTHER" id="PTHR42845">
    <property type="entry name" value="COENZYME F420-REDUCING HYDROGENASE, GAMMA SUBUNIT"/>
    <property type="match status" value="1"/>
</dbReference>
<dbReference type="Pfam" id="PF01058">
    <property type="entry name" value="Oxidored_q6"/>
    <property type="match status" value="1"/>
</dbReference>
<proteinExistence type="predicted"/>
<evidence type="ECO:0000259" key="4">
    <source>
        <dbReference type="Pfam" id="PF01058"/>
    </source>
</evidence>
<accession>A0ABV4NZM9</accession>
<reference evidence="5 6" key="1">
    <citation type="submission" date="2024-08" db="EMBL/GenBank/DDBJ databases">
        <authorList>
            <person name="Ishaq N."/>
        </authorList>
    </citation>
    <scope>NUCLEOTIDE SEQUENCE [LARGE SCALE GENOMIC DNA]</scope>
    <source>
        <strain evidence="5 6">DSM 18651</strain>
    </source>
</reference>
<dbReference type="InterPro" id="IPR051349">
    <property type="entry name" value="Hydrogenase_assoc-protein"/>
</dbReference>
<organism evidence="5 6">
    <name type="scientific">Microbulbifer epialgicus</name>
    <dbReference type="NCBI Taxonomy" id="393907"/>
    <lineage>
        <taxon>Bacteria</taxon>
        <taxon>Pseudomonadati</taxon>
        <taxon>Pseudomonadota</taxon>
        <taxon>Gammaproteobacteria</taxon>
        <taxon>Cellvibrionales</taxon>
        <taxon>Microbulbiferaceae</taxon>
        <taxon>Microbulbifer</taxon>
    </lineage>
</organism>
<keyword evidence="3" id="KW-0408">Iron</keyword>
<dbReference type="Gene3D" id="3.40.50.700">
    <property type="entry name" value="NADH:ubiquinone oxidoreductase-like, 20kDa subunit"/>
    <property type="match status" value="1"/>
</dbReference>
<gene>
    <name evidence="5" type="ORF">ACCI49_09425</name>
</gene>
<sequence>MVPHSQLIEAEEDKPKLAVWKFTSCDGCQLSLLDCEDELLLLAREVEIAYFMEASSKVEEGPYDISLVEGSITTPNDVERIQEVRRQSRFLVSIGACATAGGIQSLRNFADVSEFISVVYAEPDYIETLKDSTPISAHVPVDFELQGCPINKLQLLEVISAFLNQRAPQVSAHSVCIECKLKGNVCVWVAHGTPCMGPVTHAGCGALCPSYNRGCYACYGPKENPNNESLCHWWAEKLGADKATIIENVRNYNALADHFKKIGEEWGKDKKRTS</sequence>
<dbReference type="InterPro" id="IPR006137">
    <property type="entry name" value="NADH_UbQ_OxRdtase-like_20kDa"/>
</dbReference>
<keyword evidence="3" id="KW-0479">Metal-binding</keyword>
<dbReference type="PANTHER" id="PTHR42845:SF2">
    <property type="entry name" value="F420-NON-REDUCING HYDROGENASE VHU SUBUNIT G"/>
    <property type="match status" value="1"/>
</dbReference>